<dbReference type="InterPro" id="IPR029056">
    <property type="entry name" value="Ribokinase-like"/>
</dbReference>
<dbReference type="Gene3D" id="3.40.1190.20">
    <property type="match status" value="1"/>
</dbReference>
<dbReference type="PANTHER" id="PTHR46969:SF1">
    <property type="entry name" value="BIFUNCTIONAL PROTEIN HLDE"/>
    <property type="match status" value="1"/>
</dbReference>
<sequence length="322" mass="35618">MKNFLEQFPQFGVLVVGDLMTDRYLWGTPVRMSHEAPVPILKIDREEYKLGGAANVANNLRALEARVFLSGIVGYDDAAHWFRKACIEAGIDTGGIFPSENRPTTLKARIMSTGHNRQMLRYDQESSEPIAESEMASLIKYVESHLEVVQAIVLSDYDKGVFSNPELARSILALANEHGKLTVVESKPRHADYFASPTLVAFDYDQSQEFVFRRVNSLMTDSATIAYTISDLLGAKGVIMIKGDEEICLYTSERQAFQFLLPRESIVDSTGMKDTLIGVVTLSLLAGADFGSAVRIANQAVVRKIGKVGTATVSLRELMQQE</sequence>
<accession>A0A932GRV7</accession>
<evidence type="ECO:0000313" key="2">
    <source>
        <dbReference type="EMBL" id="MBI3016107.1"/>
    </source>
</evidence>
<dbReference type="EMBL" id="JACPSX010000264">
    <property type="protein sequence ID" value="MBI3016107.1"/>
    <property type="molecule type" value="Genomic_DNA"/>
</dbReference>
<reference evidence="2" key="1">
    <citation type="submission" date="2020-07" db="EMBL/GenBank/DDBJ databases">
        <title>Huge and variable diversity of episymbiotic CPR bacteria and DPANN archaea in groundwater ecosystems.</title>
        <authorList>
            <person name="He C.Y."/>
            <person name="Keren R."/>
            <person name="Whittaker M."/>
            <person name="Farag I.F."/>
            <person name="Doudna J."/>
            <person name="Cate J.H.D."/>
            <person name="Banfield J.F."/>
        </authorList>
    </citation>
    <scope>NUCLEOTIDE SEQUENCE</scope>
    <source>
        <strain evidence="2">NC_groundwater_717_Ag_S-0.2um_59_8</strain>
    </source>
</reference>
<protein>
    <recommendedName>
        <fullName evidence="1">Carbohydrate kinase PfkB domain-containing protein</fullName>
    </recommendedName>
</protein>
<organism evidence="2 3">
    <name type="scientific">Tectimicrobiota bacterium</name>
    <dbReference type="NCBI Taxonomy" id="2528274"/>
    <lineage>
        <taxon>Bacteria</taxon>
        <taxon>Pseudomonadati</taxon>
        <taxon>Nitrospinota/Tectimicrobiota group</taxon>
        <taxon>Candidatus Tectimicrobiota</taxon>
    </lineage>
</organism>
<evidence type="ECO:0000313" key="3">
    <source>
        <dbReference type="Proteomes" id="UP000741360"/>
    </source>
</evidence>
<dbReference type="InterPro" id="IPR011611">
    <property type="entry name" value="PfkB_dom"/>
</dbReference>
<name>A0A932GRV7_UNCTE</name>
<dbReference type="SUPFAM" id="SSF53613">
    <property type="entry name" value="Ribokinase-like"/>
    <property type="match status" value="1"/>
</dbReference>
<dbReference type="GO" id="GO:0005829">
    <property type="term" value="C:cytosol"/>
    <property type="evidence" value="ECO:0007669"/>
    <property type="project" value="TreeGrafter"/>
</dbReference>
<proteinExistence type="predicted"/>
<dbReference type="Proteomes" id="UP000741360">
    <property type="component" value="Unassembled WGS sequence"/>
</dbReference>
<dbReference type="AlphaFoldDB" id="A0A932GRV7"/>
<dbReference type="GO" id="GO:0033786">
    <property type="term" value="F:heptose-1-phosphate adenylyltransferase activity"/>
    <property type="evidence" value="ECO:0007669"/>
    <property type="project" value="TreeGrafter"/>
</dbReference>
<comment type="caution">
    <text evidence="2">The sequence shown here is derived from an EMBL/GenBank/DDBJ whole genome shotgun (WGS) entry which is preliminary data.</text>
</comment>
<dbReference type="Pfam" id="PF00294">
    <property type="entry name" value="PfkB"/>
    <property type="match status" value="1"/>
</dbReference>
<dbReference type="PANTHER" id="PTHR46969">
    <property type="entry name" value="BIFUNCTIONAL PROTEIN HLDE"/>
    <property type="match status" value="1"/>
</dbReference>
<dbReference type="GO" id="GO:0033785">
    <property type="term" value="F:heptose 7-phosphate kinase activity"/>
    <property type="evidence" value="ECO:0007669"/>
    <property type="project" value="TreeGrafter"/>
</dbReference>
<evidence type="ECO:0000259" key="1">
    <source>
        <dbReference type="Pfam" id="PF00294"/>
    </source>
</evidence>
<feature type="domain" description="Carbohydrate kinase PfkB" evidence="1">
    <location>
        <begin position="13"/>
        <end position="312"/>
    </location>
</feature>
<gene>
    <name evidence="2" type="ORF">HYY65_13840</name>
</gene>